<protein>
    <recommendedName>
        <fullName evidence="2">Inactive STAND domain-containing protein</fullName>
    </recommendedName>
</protein>
<name>A0AAP5M727_9CYAN</name>
<dbReference type="AlphaFoldDB" id="A0AAP5M727"/>
<keyword evidence="1" id="KW-0175">Coiled coil</keyword>
<evidence type="ECO:0000313" key="4">
    <source>
        <dbReference type="Proteomes" id="UP000667802"/>
    </source>
</evidence>
<evidence type="ECO:0000259" key="2">
    <source>
        <dbReference type="Pfam" id="PF19995"/>
    </source>
</evidence>
<evidence type="ECO:0000256" key="1">
    <source>
        <dbReference type="SAM" id="Coils"/>
    </source>
</evidence>
<dbReference type="Proteomes" id="UP000667802">
    <property type="component" value="Unassembled WGS sequence"/>
</dbReference>
<proteinExistence type="predicted"/>
<dbReference type="RefSeq" id="WP_208342596.1">
    <property type="nucleotide sequence ID" value="NZ_CAWQFN010000169.1"/>
</dbReference>
<gene>
    <name evidence="3" type="ORF">G7B40_008865</name>
</gene>
<keyword evidence="4" id="KW-1185">Reference proteome</keyword>
<organism evidence="3 4">
    <name type="scientific">Aetokthonos hydrillicola Thurmond2011</name>
    <dbReference type="NCBI Taxonomy" id="2712845"/>
    <lineage>
        <taxon>Bacteria</taxon>
        <taxon>Bacillati</taxon>
        <taxon>Cyanobacteriota</taxon>
        <taxon>Cyanophyceae</taxon>
        <taxon>Nostocales</taxon>
        <taxon>Hapalosiphonaceae</taxon>
        <taxon>Aetokthonos</taxon>
    </lineage>
</organism>
<sequence length="313" mass="36902">MDEEALQKWKEKLAYLQAEEPVLANPAQKFELREQIKECKQKIQEYEENINIRLRMALLSLNYTQQVTEFKDFWESDLSQIGCFLIRGKQQDCQRWLVHRLLHKSSQCFPDSTTGKKIRISLPTHKENYIDEVWKRLGKDLGFQSLTSPSPDELAERAYDYWQDGTVVIVFSNLDTIYKDEMKKLINEFWCPLVEMVRQHPPKTCYSYLSMFLVDNTGCSSDWGIDFAINLNEQQLSQPFALQTLENFSKGQLKTWVMTNRTLPNFPRENKRLHNLAENFWQKSQQGIPELVMKQICEYCNSSWSTISEVLEV</sequence>
<dbReference type="Pfam" id="PF19995">
    <property type="entry name" value="iSTAND"/>
    <property type="match status" value="1"/>
</dbReference>
<reference evidence="4" key="1">
    <citation type="journal article" date="2021" name="Science">
        <title>Hunting the eagle killer: A cyanobacterial neurotoxin causes vacuolar myelinopathy.</title>
        <authorList>
            <person name="Breinlinger S."/>
            <person name="Phillips T.J."/>
            <person name="Haram B.N."/>
            <person name="Mares J."/>
            <person name="Martinez Yerena J.A."/>
            <person name="Hrouzek P."/>
            <person name="Sobotka R."/>
            <person name="Henderson W.M."/>
            <person name="Schmieder P."/>
            <person name="Williams S.M."/>
            <person name="Lauderdale J.D."/>
            <person name="Wilde H.D."/>
            <person name="Gerrin W."/>
            <person name="Kust A."/>
            <person name="Washington J.W."/>
            <person name="Wagner C."/>
            <person name="Geier B."/>
            <person name="Liebeke M."/>
            <person name="Enke H."/>
            <person name="Niedermeyer T.H.J."/>
            <person name="Wilde S.B."/>
        </authorList>
    </citation>
    <scope>NUCLEOTIDE SEQUENCE [LARGE SCALE GENOMIC DNA]</scope>
    <source>
        <strain evidence="4">Thurmond2011</strain>
    </source>
</reference>
<dbReference type="EMBL" id="JAALHA020000003">
    <property type="protein sequence ID" value="MDR9894680.1"/>
    <property type="molecule type" value="Genomic_DNA"/>
</dbReference>
<evidence type="ECO:0000313" key="3">
    <source>
        <dbReference type="EMBL" id="MDR9894680.1"/>
    </source>
</evidence>
<dbReference type="InterPro" id="IPR045475">
    <property type="entry name" value="iSTAND"/>
</dbReference>
<feature type="domain" description="Inactive STAND" evidence="2">
    <location>
        <begin position="58"/>
        <end position="213"/>
    </location>
</feature>
<feature type="coiled-coil region" evidence="1">
    <location>
        <begin position="29"/>
        <end position="56"/>
    </location>
</feature>
<comment type="caution">
    <text evidence="3">The sequence shown here is derived from an EMBL/GenBank/DDBJ whole genome shotgun (WGS) entry which is preliminary data.</text>
</comment>
<accession>A0AAP5M727</accession>